<keyword evidence="2" id="KW-0045">Antibiotic biosynthesis</keyword>
<reference evidence="8 9" key="1">
    <citation type="submission" date="2019-06" db="EMBL/GenBank/DDBJ databases">
        <title>Sequencing the genomes of 1000 actinobacteria strains.</title>
        <authorList>
            <person name="Klenk H.-P."/>
        </authorList>
    </citation>
    <scope>NUCLEOTIDE SEQUENCE [LARGE SCALE GENOMIC DNA]</scope>
    <source>
        <strain evidence="8 9">DSM 45679</strain>
    </source>
</reference>
<dbReference type="OrthoDB" id="5342089at2"/>
<dbReference type="RefSeq" id="WP_141995335.1">
    <property type="nucleotide sequence ID" value="NZ_VFML01000001.1"/>
</dbReference>
<dbReference type="InterPro" id="IPR015424">
    <property type="entry name" value="PyrdxlP-dep_Trfase"/>
</dbReference>
<dbReference type="Gene3D" id="3.40.640.10">
    <property type="entry name" value="Type I PLP-dependent aspartate aminotransferase-like (Major domain)"/>
    <property type="match status" value="1"/>
</dbReference>
<accession>A0A542DBF2</accession>
<proteinExistence type="inferred from homology"/>
<evidence type="ECO:0000256" key="6">
    <source>
        <dbReference type="RuleBase" id="RU004508"/>
    </source>
</evidence>
<evidence type="ECO:0000256" key="1">
    <source>
        <dbReference type="ARBA" id="ARBA00022898"/>
    </source>
</evidence>
<evidence type="ECO:0000313" key="8">
    <source>
        <dbReference type="EMBL" id="TQJ00400.1"/>
    </source>
</evidence>
<dbReference type="PANTHER" id="PTHR30244:SF9">
    <property type="entry name" value="PROTEIN RV3402C"/>
    <property type="match status" value="1"/>
</dbReference>
<evidence type="ECO:0000256" key="7">
    <source>
        <dbReference type="SAM" id="MobiDB-lite"/>
    </source>
</evidence>
<evidence type="ECO:0000256" key="5">
    <source>
        <dbReference type="PIRSR" id="PIRSR000390-2"/>
    </source>
</evidence>
<dbReference type="GO" id="GO:0030170">
    <property type="term" value="F:pyridoxal phosphate binding"/>
    <property type="evidence" value="ECO:0007669"/>
    <property type="project" value="TreeGrafter"/>
</dbReference>
<feature type="active site" description="Proton acceptor" evidence="4">
    <location>
        <position position="202"/>
    </location>
</feature>
<dbReference type="InterPro" id="IPR000653">
    <property type="entry name" value="DegT/StrS_aminotransferase"/>
</dbReference>
<dbReference type="AlphaFoldDB" id="A0A542DBF2"/>
<comment type="caution">
    <text evidence="8">The sequence shown here is derived from an EMBL/GenBank/DDBJ whole genome shotgun (WGS) entry which is preliminary data.</text>
</comment>
<feature type="modified residue" description="N6-(pyridoxal phosphate)lysine" evidence="5">
    <location>
        <position position="202"/>
    </location>
</feature>
<dbReference type="PIRSF" id="PIRSF000390">
    <property type="entry name" value="PLP_StrS"/>
    <property type="match status" value="1"/>
</dbReference>
<evidence type="ECO:0000256" key="2">
    <source>
        <dbReference type="ARBA" id="ARBA00023194"/>
    </source>
</evidence>
<dbReference type="GO" id="GO:0000271">
    <property type="term" value="P:polysaccharide biosynthetic process"/>
    <property type="evidence" value="ECO:0007669"/>
    <property type="project" value="TreeGrafter"/>
</dbReference>
<organism evidence="8 9">
    <name type="scientific">Amycolatopsis cihanbeyliensis</name>
    <dbReference type="NCBI Taxonomy" id="1128664"/>
    <lineage>
        <taxon>Bacteria</taxon>
        <taxon>Bacillati</taxon>
        <taxon>Actinomycetota</taxon>
        <taxon>Actinomycetes</taxon>
        <taxon>Pseudonocardiales</taxon>
        <taxon>Pseudonocardiaceae</taxon>
        <taxon>Amycolatopsis</taxon>
    </lineage>
</organism>
<evidence type="ECO:0000313" key="9">
    <source>
        <dbReference type="Proteomes" id="UP000320876"/>
    </source>
</evidence>
<dbReference type="InterPro" id="IPR015422">
    <property type="entry name" value="PyrdxlP-dep_Trfase_small"/>
</dbReference>
<dbReference type="EMBL" id="VFML01000001">
    <property type="protein sequence ID" value="TQJ00400.1"/>
    <property type="molecule type" value="Genomic_DNA"/>
</dbReference>
<evidence type="ECO:0000256" key="3">
    <source>
        <dbReference type="ARBA" id="ARBA00037999"/>
    </source>
</evidence>
<sequence length="393" mass="42341">MEQTTNAARHEAGAAPEFTEPLHVGRPNLGDRDRFRQRIEGALDRQWLTDGPLVLEFEEALAQVAGTTYCVAMCNATAGIQVAARAGGLVAGDEVLVPGFTWVATAHALDWIGIVPVFCDVDEASGTIDPEHAERLVGPRTRGILGVHVFGHPCEIDRLAELAARHDLVVLYDAAHGIGCTYRGLPIGGFGAAEVFSFHANKYVNSFEGGAIVTNDAAVAHRARAMRNFGITPDRKVAFPGTNAKLTEGAAAMGLTSLESMMDFAAANRDNHGRYRAGLAGVPGISVRRQAADEVANHQYLIIEVDAPVAGIHRDRLHELLTWNNVLSRPYFHPACHQLLPYADRPERYAPLPLPRSEALADRVLALPTGTAVTPEDIDRVAGLIRRLVPNAS</sequence>
<dbReference type="Proteomes" id="UP000320876">
    <property type="component" value="Unassembled WGS sequence"/>
</dbReference>
<dbReference type="InterPro" id="IPR015421">
    <property type="entry name" value="PyrdxlP-dep_Trfase_major"/>
</dbReference>
<dbReference type="SUPFAM" id="SSF53383">
    <property type="entry name" value="PLP-dependent transferases"/>
    <property type="match status" value="1"/>
</dbReference>
<feature type="region of interest" description="Disordered" evidence="7">
    <location>
        <begin position="1"/>
        <end position="23"/>
    </location>
</feature>
<dbReference type="PANTHER" id="PTHR30244">
    <property type="entry name" value="TRANSAMINASE"/>
    <property type="match status" value="1"/>
</dbReference>
<dbReference type="GO" id="GO:0008483">
    <property type="term" value="F:transaminase activity"/>
    <property type="evidence" value="ECO:0007669"/>
    <property type="project" value="TreeGrafter"/>
</dbReference>
<dbReference type="Pfam" id="PF01041">
    <property type="entry name" value="DegT_DnrJ_EryC1"/>
    <property type="match status" value="1"/>
</dbReference>
<comment type="similarity">
    <text evidence="3 6">Belongs to the DegT/DnrJ/EryC1 family.</text>
</comment>
<evidence type="ECO:0000256" key="4">
    <source>
        <dbReference type="PIRSR" id="PIRSR000390-1"/>
    </source>
</evidence>
<protein>
    <submittedName>
        <fullName evidence="8">dTDP-4-amino-4,6-dideoxyglucose</fullName>
    </submittedName>
</protein>
<keyword evidence="1 5" id="KW-0663">Pyridoxal phosphate</keyword>
<name>A0A542DBF2_AMYCI</name>
<keyword evidence="9" id="KW-1185">Reference proteome</keyword>
<dbReference type="Gene3D" id="3.90.1150.10">
    <property type="entry name" value="Aspartate Aminotransferase, domain 1"/>
    <property type="match status" value="1"/>
</dbReference>
<dbReference type="GO" id="GO:0017000">
    <property type="term" value="P:antibiotic biosynthetic process"/>
    <property type="evidence" value="ECO:0007669"/>
    <property type="project" value="UniProtKB-KW"/>
</dbReference>
<dbReference type="CDD" id="cd00616">
    <property type="entry name" value="AHBA_syn"/>
    <property type="match status" value="1"/>
</dbReference>
<gene>
    <name evidence="8" type="ORF">FB471_0015</name>
</gene>